<dbReference type="InterPro" id="IPR002509">
    <property type="entry name" value="NODB_dom"/>
</dbReference>
<dbReference type="Gene3D" id="3.20.20.370">
    <property type="entry name" value="Glycoside hydrolase/deacetylase"/>
    <property type="match status" value="1"/>
</dbReference>
<organism evidence="2">
    <name type="scientific">Mytilinidion resinicola</name>
    <dbReference type="NCBI Taxonomy" id="574789"/>
    <lineage>
        <taxon>Eukaryota</taxon>
        <taxon>Fungi</taxon>
        <taxon>Dikarya</taxon>
        <taxon>Ascomycota</taxon>
        <taxon>Pezizomycotina</taxon>
        <taxon>Dothideomycetes</taxon>
        <taxon>Pleosporomycetidae</taxon>
        <taxon>Mytilinidiales</taxon>
        <taxon>Mytilinidiaceae</taxon>
        <taxon>Mytilinidion</taxon>
    </lineage>
</organism>
<dbReference type="RefSeq" id="XP_033575452.1">
    <property type="nucleotide sequence ID" value="XM_033715700.1"/>
</dbReference>
<sequence>MFSNTSPATHDVKKWKWDDHYDWPRDLIGYGEKSFNPQWPNGAKIAVSFVINYEEGAENTVLNGDPHSETMIWDAPGGEPYPQERAVQVESHYDYGSRAGVWRIFRLFNKYNFKYTLFAVGKAIEDNPAVAISSVENGHDIASHGYRWIDYHSVPVEEEKELIRKGIKAIQNVCGFAPKGWYYGRLSPRSHALVWDVYQEMGLPLLWNSDSYSDDLPYYVDVPAEKESPNPKGMLILPYSFDCNDYKFHLDSGFSSPGDFYEQCKNAFDILYEEGEEGMPKMMTIGLHCRVMGRPGRIAALRKFVEYIAAKENVWVATRTQIAEHFREKFPYRKCQRA</sequence>
<dbReference type="PANTHER" id="PTHR43123:SF1">
    <property type="entry name" value="POLYSACCHARIDE DEACETYLASE-RELATED"/>
    <property type="match status" value="1"/>
</dbReference>
<reference evidence="4" key="2">
    <citation type="submission" date="2020-04" db="EMBL/GenBank/DDBJ databases">
        <authorList>
            <consortium name="NCBI Genome Project"/>
        </authorList>
    </citation>
    <scope>NUCLEOTIDE SEQUENCE</scope>
    <source>
        <strain evidence="4">CBS 304.34</strain>
    </source>
</reference>
<dbReference type="Proteomes" id="UP000504636">
    <property type="component" value="Unplaced"/>
</dbReference>
<accession>A0A6A6YIW2</accession>
<keyword evidence="3" id="KW-1185">Reference proteome</keyword>
<evidence type="ECO:0000313" key="4">
    <source>
        <dbReference type="RefSeq" id="XP_033575452.1"/>
    </source>
</evidence>
<dbReference type="InterPro" id="IPR011330">
    <property type="entry name" value="Glyco_hydro/deAcase_b/a-brl"/>
</dbReference>
<dbReference type="OrthoDB" id="9970124at2759"/>
<reference evidence="4" key="3">
    <citation type="submission" date="2025-04" db="UniProtKB">
        <authorList>
            <consortium name="RefSeq"/>
        </authorList>
    </citation>
    <scope>IDENTIFICATION</scope>
    <source>
        <strain evidence="4">CBS 304.34</strain>
    </source>
</reference>
<dbReference type="GeneID" id="54456593"/>
<gene>
    <name evidence="2 4" type="ORF">BDZ99DRAFT_390942</name>
</gene>
<dbReference type="EMBL" id="MU003703">
    <property type="protein sequence ID" value="KAF2808488.1"/>
    <property type="molecule type" value="Genomic_DNA"/>
</dbReference>
<dbReference type="AlphaFoldDB" id="A0A6A6YIW2"/>
<feature type="domain" description="NodB homology" evidence="1">
    <location>
        <begin position="87"/>
        <end position="317"/>
    </location>
</feature>
<dbReference type="Pfam" id="PF01522">
    <property type="entry name" value="Polysacc_deac_1"/>
    <property type="match status" value="1"/>
</dbReference>
<dbReference type="GO" id="GO:0005975">
    <property type="term" value="P:carbohydrate metabolic process"/>
    <property type="evidence" value="ECO:0007669"/>
    <property type="project" value="InterPro"/>
</dbReference>
<proteinExistence type="predicted"/>
<dbReference type="SUPFAM" id="SSF88713">
    <property type="entry name" value="Glycoside hydrolase/deacetylase"/>
    <property type="match status" value="1"/>
</dbReference>
<reference evidence="2 4" key="1">
    <citation type="journal article" date="2020" name="Stud. Mycol.">
        <title>101 Dothideomycetes genomes: a test case for predicting lifestyles and emergence of pathogens.</title>
        <authorList>
            <person name="Haridas S."/>
            <person name="Albert R."/>
            <person name="Binder M."/>
            <person name="Bloem J."/>
            <person name="Labutti K."/>
            <person name="Salamov A."/>
            <person name="Andreopoulos B."/>
            <person name="Baker S."/>
            <person name="Barry K."/>
            <person name="Bills G."/>
            <person name="Bluhm B."/>
            <person name="Cannon C."/>
            <person name="Castanera R."/>
            <person name="Culley D."/>
            <person name="Daum C."/>
            <person name="Ezra D."/>
            <person name="Gonzalez J."/>
            <person name="Henrissat B."/>
            <person name="Kuo A."/>
            <person name="Liang C."/>
            <person name="Lipzen A."/>
            <person name="Lutzoni F."/>
            <person name="Magnuson J."/>
            <person name="Mondo S."/>
            <person name="Nolan M."/>
            <person name="Ohm R."/>
            <person name="Pangilinan J."/>
            <person name="Park H.-J."/>
            <person name="Ramirez L."/>
            <person name="Alfaro M."/>
            <person name="Sun H."/>
            <person name="Tritt A."/>
            <person name="Yoshinaga Y."/>
            <person name="Zwiers L.-H."/>
            <person name="Turgeon B."/>
            <person name="Goodwin S."/>
            <person name="Spatafora J."/>
            <person name="Crous P."/>
            <person name="Grigoriev I."/>
        </authorList>
    </citation>
    <scope>NUCLEOTIDE SEQUENCE</scope>
    <source>
        <strain evidence="2 4">CBS 304.34</strain>
    </source>
</reference>
<evidence type="ECO:0000313" key="3">
    <source>
        <dbReference type="Proteomes" id="UP000504636"/>
    </source>
</evidence>
<protein>
    <submittedName>
        <fullName evidence="2 4">Polysaccharide deacetylase</fullName>
    </submittedName>
</protein>
<dbReference type="PANTHER" id="PTHR43123">
    <property type="entry name" value="POLYSACCHARIDE DEACETYLASE-RELATED"/>
    <property type="match status" value="1"/>
</dbReference>
<name>A0A6A6YIW2_9PEZI</name>
<evidence type="ECO:0000313" key="2">
    <source>
        <dbReference type="EMBL" id="KAF2808488.1"/>
    </source>
</evidence>
<evidence type="ECO:0000259" key="1">
    <source>
        <dbReference type="PROSITE" id="PS51677"/>
    </source>
</evidence>
<dbReference type="PROSITE" id="PS51677">
    <property type="entry name" value="NODB"/>
    <property type="match status" value="1"/>
</dbReference>
<dbReference type="GO" id="GO:0016810">
    <property type="term" value="F:hydrolase activity, acting on carbon-nitrogen (but not peptide) bonds"/>
    <property type="evidence" value="ECO:0007669"/>
    <property type="project" value="InterPro"/>
</dbReference>